<evidence type="ECO:0000256" key="3">
    <source>
        <dbReference type="ARBA" id="ARBA00004496"/>
    </source>
</evidence>
<evidence type="ECO:0000256" key="10">
    <source>
        <dbReference type="ARBA" id="ARBA00022777"/>
    </source>
</evidence>
<organism evidence="19 20">
    <name type="scientific">Gordonia phosphorivorans</name>
    <dbReference type="NCBI Taxonomy" id="1056982"/>
    <lineage>
        <taxon>Bacteria</taxon>
        <taxon>Bacillati</taxon>
        <taxon>Actinomycetota</taxon>
        <taxon>Actinomycetes</taxon>
        <taxon>Mycobacteriales</taxon>
        <taxon>Gordoniaceae</taxon>
        <taxon>Gordonia</taxon>
    </lineage>
</organism>
<keyword evidence="8" id="KW-0808">Transferase</keyword>
<comment type="caution">
    <text evidence="19">The sequence shown here is derived from an EMBL/GenBank/DDBJ whole genome shotgun (WGS) entry which is preliminary data.</text>
</comment>
<evidence type="ECO:0000256" key="9">
    <source>
        <dbReference type="ARBA" id="ARBA00022723"/>
    </source>
</evidence>
<feature type="transmembrane region" description="Helical" evidence="17">
    <location>
        <begin position="44"/>
        <end position="65"/>
    </location>
</feature>
<dbReference type="GO" id="GO:0016301">
    <property type="term" value="F:kinase activity"/>
    <property type="evidence" value="ECO:0007669"/>
    <property type="project" value="UniProtKB-KW"/>
</dbReference>
<dbReference type="InterPro" id="IPR003594">
    <property type="entry name" value="HATPase_dom"/>
</dbReference>
<feature type="transmembrane region" description="Helical" evidence="17">
    <location>
        <begin position="71"/>
        <end position="99"/>
    </location>
</feature>
<comment type="function">
    <text evidence="14">Member of the two-component regulatory system NreB/NreC involved in the control of dissimilatory nitrate/nitrite reduction in response to oxygen. NreB functions as a direct oxygen sensor histidine kinase which is autophosphorylated, in the absence of oxygen, probably at the conserved histidine residue, and transfers its phosphate group probably to a conserved aspartate residue of NreC. NreB/NreC activates the expression of the nitrate (narGHJI) and nitrite (nir) reductase operons, as well as the putative nitrate transporter gene narT.</text>
</comment>
<keyword evidence="6" id="KW-0004">4Fe-4S</keyword>
<dbReference type="Pfam" id="PF07730">
    <property type="entry name" value="HisKA_3"/>
    <property type="match status" value="1"/>
</dbReference>
<evidence type="ECO:0000313" key="19">
    <source>
        <dbReference type="EMBL" id="MFC0314945.1"/>
    </source>
</evidence>
<feature type="transmembrane region" description="Helical" evidence="17">
    <location>
        <begin position="14"/>
        <end position="32"/>
    </location>
</feature>
<gene>
    <name evidence="19" type="ORF">ACFFJD_08780</name>
</gene>
<evidence type="ECO:0000256" key="2">
    <source>
        <dbReference type="ARBA" id="ARBA00001966"/>
    </source>
</evidence>
<comment type="cofactor">
    <cofactor evidence="2">
        <name>[4Fe-4S] cluster</name>
        <dbReference type="ChEBI" id="CHEBI:49883"/>
    </cofactor>
</comment>
<dbReference type="InterPro" id="IPR011712">
    <property type="entry name" value="Sig_transdc_His_kin_sub3_dim/P"/>
</dbReference>
<keyword evidence="9" id="KW-0479">Metal-binding</keyword>
<dbReference type="SUPFAM" id="SSF55874">
    <property type="entry name" value="ATPase domain of HSP90 chaperone/DNA topoisomerase II/histidine kinase"/>
    <property type="match status" value="1"/>
</dbReference>
<evidence type="ECO:0000256" key="15">
    <source>
        <dbReference type="ARBA" id="ARBA00030800"/>
    </source>
</evidence>
<evidence type="ECO:0000256" key="11">
    <source>
        <dbReference type="ARBA" id="ARBA00023004"/>
    </source>
</evidence>
<keyword evidence="10 19" id="KW-0418">Kinase</keyword>
<evidence type="ECO:0000256" key="16">
    <source>
        <dbReference type="SAM" id="MobiDB-lite"/>
    </source>
</evidence>
<reference evidence="19 20" key="1">
    <citation type="submission" date="2024-09" db="EMBL/GenBank/DDBJ databases">
        <authorList>
            <person name="Sun Q."/>
            <person name="Mori K."/>
        </authorList>
    </citation>
    <scope>NUCLEOTIDE SEQUENCE [LARGE SCALE GENOMIC DNA]</scope>
    <source>
        <strain evidence="19 20">CCM 7957</strain>
    </source>
</reference>
<evidence type="ECO:0000256" key="5">
    <source>
        <dbReference type="ARBA" id="ARBA00017322"/>
    </source>
</evidence>
<keyword evidence="17" id="KW-0472">Membrane</keyword>
<sequence>MPTTDRRQLTVDRYIQWGGHLLFAVLMSVGLVRAVEDPDGSSLVAILAAAAVVGWYLFGVIAITVRHKQIAVPWTLVLLAGWAALMVIDSAFVWLAFVLAMLGWHFLPRGLAIPAELLIVTVAVAASVSSEPSGVGAVIGPVIGIATAVAVTEAVRRVIQAAAARDALSQELARTQIRLAQQEREALLAAERARMGGEIHDGVGQALAGIVMLLQSATDASSPAAQQRAQSLTALEMATAALAQTRGFLRSLDTSTVAPDELIEGLHAAVQQARRLGLPTELHVHGPETALGHDVRAILLRTAQEGLANAARHADADRAVVTLTVLADEVHLDIVDDGRGFDPHRTRGSGTGFGLDALITRVERAGGTATVESEEGDGTTIGVCLPLPPLTDTPEGPR</sequence>
<evidence type="ECO:0000256" key="4">
    <source>
        <dbReference type="ARBA" id="ARBA00012438"/>
    </source>
</evidence>
<dbReference type="PROSITE" id="PS50109">
    <property type="entry name" value="HIS_KIN"/>
    <property type="match status" value="1"/>
</dbReference>
<keyword evidence="17" id="KW-1133">Transmembrane helix</keyword>
<comment type="subcellular location">
    <subcellularLocation>
        <location evidence="3">Cytoplasm</location>
    </subcellularLocation>
</comment>
<evidence type="ECO:0000256" key="17">
    <source>
        <dbReference type="SAM" id="Phobius"/>
    </source>
</evidence>
<dbReference type="PIRSF" id="PIRSF037434">
    <property type="entry name" value="STHK_ChrS"/>
    <property type="match status" value="1"/>
</dbReference>
<evidence type="ECO:0000256" key="13">
    <source>
        <dbReference type="ARBA" id="ARBA00023014"/>
    </source>
</evidence>
<dbReference type="PANTHER" id="PTHR24421">
    <property type="entry name" value="NITRATE/NITRITE SENSOR PROTEIN NARX-RELATED"/>
    <property type="match status" value="1"/>
</dbReference>
<dbReference type="EMBL" id="JBHLWV010000019">
    <property type="protein sequence ID" value="MFC0314945.1"/>
    <property type="molecule type" value="Genomic_DNA"/>
</dbReference>
<evidence type="ECO:0000256" key="8">
    <source>
        <dbReference type="ARBA" id="ARBA00022679"/>
    </source>
</evidence>
<feature type="domain" description="Histidine kinase" evidence="18">
    <location>
        <begin position="299"/>
        <end position="389"/>
    </location>
</feature>
<evidence type="ECO:0000256" key="12">
    <source>
        <dbReference type="ARBA" id="ARBA00023012"/>
    </source>
</evidence>
<dbReference type="SMART" id="SM00387">
    <property type="entry name" value="HATPase_c"/>
    <property type="match status" value="1"/>
</dbReference>
<keyword evidence="7" id="KW-0963">Cytoplasm</keyword>
<dbReference type="Gene3D" id="1.20.5.1930">
    <property type="match status" value="1"/>
</dbReference>
<dbReference type="EC" id="2.7.13.3" evidence="4"/>
<dbReference type="Proteomes" id="UP001589783">
    <property type="component" value="Unassembled WGS sequence"/>
</dbReference>
<name>A0ABV6H7U9_9ACTN</name>
<keyword evidence="20" id="KW-1185">Reference proteome</keyword>
<proteinExistence type="predicted"/>
<keyword evidence="12" id="KW-0902">Two-component regulatory system</keyword>
<accession>A0ABV6H7U9</accession>
<dbReference type="Gene3D" id="3.30.565.10">
    <property type="entry name" value="Histidine kinase-like ATPase, C-terminal domain"/>
    <property type="match status" value="1"/>
</dbReference>
<evidence type="ECO:0000259" key="18">
    <source>
        <dbReference type="PROSITE" id="PS50109"/>
    </source>
</evidence>
<keyword evidence="13" id="KW-0411">Iron-sulfur</keyword>
<dbReference type="InterPro" id="IPR017205">
    <property type="entry name" value="Sig_transdc_His_kinase_ChrS"/>
</dbReference>
<evidence type="ECO:0000256" key="1">
    <source>
        <dbReference type="ARBA" id="ARBA00000085"/>
    </source>
</evidence>
<evidence type="ECO:0000313" key="20">
    <source>
        <dbReference type="Proteomes" id="UP001589783"/>
    </source>
</evidence>
<dbReference type="InterPro" id="IPR036890">
    <property type="entry name" value="HATPase_C_sf"/>
</dbReference>
<feature type="region of interest" description="Disordered" evidence="16">
    <location>
        <begin position="368"/>
        <end position="398"/>
    </location>
</feature>
<comment type="catalytic activity">
    <reaction evidence="1">
        <text>ATP + protein L-histidine = ADP + protein N-phospho-L-histidine.</text>
        <dbReference type="EC" id="2.7.13.3"/>
    </reaction>
</comment>
<keyword evidence="17" id="KW-0812">Transmembrane</keyword>
<dbReference type="InterPro" id="IPR050482">
    <property type="entry name" value="Sensor_HK_TwoCompSys"/>
</dbReference>
<dbReference type="InterPro" id="IPR004358">
    <property type="entry name" value="Sig_transdc_His_kin-like_C"/>
</dbReference>
<keyword evidence="11" id="KW-0408">Iron</keyword>
<dbReference type="CDD" id="cd16917">
    <property type="entry name" value="HATPase_UhpB-NarQ-NarX-like"/>
    <property type="match status" value="1"/>
</dbReference>
<evidence type="ECO:0000256" key="6">
    <source>
        <dbReference type="ARBA" id="ARBA00022485"/>
    </source>
</evidence>
<dbReference type="Pfam" id="PF02518">
    <property type="entry name" value="HATPase_c"/>
    <property type="match status" value="1"/>
</dbReference>
<evidence type="ECO:0000256" key="14">
    <source>
        <dbReference type="ARBA" id="ARBA00024827"/>
    </source>
</evidence>
<protein>
    <recommendedName>
        <fullName evidence="5">Oxygen sensor histidine kinase NreB</fullName>
        <ecNumber evidence="4">2.7.13.3</ecNumber>
    </recommendedName>
    <alternativeName>
        <fullName evidence="15">Nitrogen regulation protein B</fullName>
    </alternativeName>
</protein>
<evidence type="ECO:0000256" key="7">
    <source>
        <dbReference type="ARBA" id="ARBA00022490"/>
    </source>
</evidence>
<dbReference type="PRINTS" id="PR00344">
    <property type="entry name" value="BCTRLSENSOR"/>
</dbReference>
<dbReference type="InterPro" id="IPR005467">
    <property type="entry name" value="His_kinase_dom"/>
</dbReference>
<dbReference type="RefSeq" id="WP_382363196.1">
    <property type="nucleotide sequence ID" value="NZ_JBHLWV010000019.1"/>
</dbReference>